<gene>
    <name evidence="1" type="ORF">MSG28_002397</name>
</gene>
<name>A0ACC0JVD9_CHOFU</name>
<reference evidence="1 2" key="1">
    <citation type="journal article" date="2022" name="Genome Biol. Evol.">
        <title>The Spruce Budworm Genome: Reconstructing the Evolutionary History of Antifreeze Proteins.</title>
        <authorList>
            <person name="Beliveau C."/>
            <person name="Gagne P."/>
            <person name="Picq S."/>
            <person name="Vernygora O."/>
            <person name="Keeling C.I."/>
            <person name="Pinkney K."/>
            <person name="Doucet D."/>
            <person name="Wen F."/>
            <person name="Johnston J.S."/>
            <person name="Maaroufi H."/>
            <person name="Boyle B."/>
            <person name="Laroche J."/>
            <person name="Dewar K."/>
            <person name="Juretic N."/>
            <person name="Blackburn G."/>
            <person name="Nisole A."/>
            <person name="Brunet B."/>
            <person name="Brandao M."/>
            <person name="Lumley L."/>
            <person name="Duan J."/>
            <person name="Quan G."/>
            <person name="Lucarotti C.J."/>
            <person name="Roe A.D."/>
            <person name="Sperling F.A.H."/>
            <person name="Levesque R.C."/>
            <person name="Cusson M."/>
        </authorList>
    </citation>
    <scope>NUCLEOTIDE SEQUENCE [LARGE SCALE GENOMIC DNA]</scope>
    <source>
        <strain evidence="1">Glfc:IPQL:Cfum</strain>
    </source>
</reference>
<protein>
    <submittedName>
        <fullName evidence="1">Uncharacterized protein</fullName>
    </submittedName>
</protein>
<dbReference type="EMBL" id="CM046103">
    <property type="protein sequence ID" value="KAI8428150.1"/>
    <property type="molecule type" value="Genomic_DNA"/>
</dbReference>
<proteinExistence type="predicted"/>
<evidence type="ECO:0000313" key="2">
    <source>
        <dbReference type="Proteomes" id="UP001064048"/>
    </source>
</evidence>
<sequence>MATVDLKEAYLLIPMAECSQKYLRFHFEDDHSDIVTFEFKAMPYGLSVAPRTFTKIMREVMTHLRSQGHKSIFYLDDILCIGDDYDECSRNVTETVKLLTDLGFVINFKKSILEPQQSCRFLGFNFNSQDMTLSLPTDKRKKIAALVHKFSLRSSCTIRELSQMIGTLIAACPAVKYGWLYTRILERHKYLSLQRLHNYDRKINLPKVILEDLNWWKDQIPSSSCSMLVPDYSLIIYSDASRTGWEVLIEEKEFHINQLELLAAFLALKYFSQDERNCTILLRIDNTTAISYINRMGGVQFPHLNELARQIWQWCEKRNIWLFASYINTKDNVEADKESRRTNPDTEWELSSSAFFRITKELGQPNIDLFASRANAKCPRYISWRKDSDAIGIDAFTMNWSHDFFYAFPPFSVILKCLQKIIHDKATGILVFPEQTSTARAPYPGCRSAIQLAYDRRGLPTEAWELMLGSLAKSTIQQYNVSLKLWWSYCLQNNRDVFDCSVPLVISFLTEQYNKGASYGSINSHRSALSLFLGNRVGSDEHIKRLLKGVFKMRPNLPKYSYTWDPKTVLDHIAEWFPNTDISLEKITKKLASLLALCTAHRVQTLSLIKTNNISIDLNGITITITDIIKTSMPGREQPENPKICPATVLQDYISVTRKLRNENTDRLLITVKRPHKNATAQSISRWLKQVLAESGVNVALFSGHSTRHAATSAAAAAGVSIEVIRKTAGWTSGSQTFAKFYNRRVISENNFARQVCGLPDDSCQVDS</sequence>
<comment type="caution">
    <text evidence="1">The sequence shown here is derived from an EMBL/GenBank/DDBJ whole genome shotgun (WGS) entry which is preliminary data.</text>
</comment>
<dbReference type="Proteomes" id="UP001064048">
    <property type="component" value="Chromosome 3"/>
</dbReference>
<organism evidence="1 2">
    <name type="scientific">Choristoneura fumiferana</name>
    <name type="common">Spruce budworm moth</name>
    <name type="synonym">Archips fumiferana</name>
    <dbReference type="NCBI Taxonomy" id="7141"/>
    <lineage>
        <taxon>Eukaryota</taxon>
        <taxon>Metazoa</taxon>
        <taxon>Ecdysozoa</taxon>
        <taxon>Arthropoda</taxon>
        <taxon>Hexapoda</taxon>
        <taxon>Insecta</taxon>
        <taxon>Pterygota</taxon>
        <taxon>Neoptera</taxon>
        <taxon>Endopterygota</taxon>
        <taxon>Lepidoptera</taxon>
        <taxon>Glossata</taxon>
        <taxon>Ditrysia</taxon>
        <taxon>Tortricoidea</taxon>
        <taxon>Tortricidae</taxon>
        <taxon>Tortricinae</taxon>
        <taxon>Choristoneura</taxon>
    </lineage>
</organism>
<accession>A0ACC0JVD9</accession>
<evidence type="ECO:0000313" key="1">
    <source>
        <dbReference type="EMBL" id="KAI8428150.1"/>
    </source>
</evidence>
<keyword evidence="2" id="KW-1185">Reference proteome</keyword>